<proteinExistence type="predicted"/>
<reference evidence="2 3" key="1">
    <citation type="submission" date="2019-04" db="EMBL/GenBank/DDBJ databases">
        <title>Genome sequence of strain shin9-1.</title>
        <authorList>
            <person name="Gao J."/>
            <person name="Sun J."/>
        </authorList>
    </citation>
    <scope>NUCLEOTIDE SEQUENCE [LARGE SCALE GENOMIC DNA]</scope>
    <source>
        <strain evidence="3">shin9-1</strain>
    </source>
</reference>
<dbReference type="OrthoDB" id="6309046at2"/>
<dbReference type="Proteomes" id="UP000308828">
    <property type="component" value="Unassembled WGS sequence"/>
</dbReference>
<dbReference type="Pfam" id="PF13454">
    <property type="entry name" value="NAD_binding_9"/>
    <property type="match status" value="1"/>
</dbReference>
<accession>A0A4S8NR83</accession>
<dbReference type="InterPro" id="IPR038732">
    <property type="entry name" value="HpyO/CreE_NAD-binding"/>
</dbReference>
<evidence type="ECO:0000313" key="3">
    <source>
        <dbReference type="Proteomes" id="UP000308828"/>
    </source>
</evidence>
<organism evidence="2 3">
    <name type="scientific">Peteryoungia ipomoeae</name>
    <dbReference type="NCBI Taxonomy" id="1210932"/>
    <lineage>
        <taxon>Bacteria</taxon>
        <taxon>Pseudomonadati</taxon>
        <taxon>Pseudomonadota</taxon>
        <taxon>Alphaproteobacteria</taxon>
        <taxon>Hyphomicrobiales</taxon>
        <taxon>Rhizobiaceae</taxon>
        <taxon>Peteryoungia</taxon>
    </lineage>
</organism>
<feature type="domain" description="FAD-dependent urate hydroxylase HpyO/Asp monooxygenase CreE-like FAD/NAD(P)-binding" evidence="1">
    <location>
        <begin position="7"/>
        <end position="175"/>
    </location>
</feature>
<evidence type="ECO:0000313" key="2">
    <source>
        <dbReference type="EMBL" id="THV19730.1"/>
    </source>
</evidence>
<gene>
    <name evidence="2" type="ORF">FAA97_20725</name>
</gene>
<dbReference type="PANTHER" id="PTHR40254">
    <property type="entry name" value="BLR0577 PROTEIN"/>
    <property type="match status" value="1"/>
</dbReference>
<name>A0A4S8NR83_9HYPH</name>
<dbReference type="PANTHER" id="PTHR40254:SF1">
    <property type="entry name" value="BLR0577 PROTEIN"/>
    <property type="match status" value="1"/>
</dbReference>
<dbReference type="EMBL" id="STGV01000012">
    <property type="protein sequence ID" value="THV19730.1"/>
    <property type="molecule type" value="Genomic_DNA"/>
</dbReference>
<keyword evidence="3" id="KW-1185">Reference proteome</keyword>
<sequence>MPWKLGIVGMGPRGLSLLERLSSLQQDHFEPIELHLFEPGQPGCGVHATDQPEYLLANTVCSQITAFGINKRTIARPIGSPSLFEWARARQYEVAEGDGVNHLVHENDYLPRAVLGKYLSWAFEYIVRNLPDSVSVTLHQQEVTDIRVLDRHKYHILGINGLRVEVNGLAITTGHSSCGAPGRSPRSAHAPAHPVDRMMDRLGSTDQIGIEGMGLTALDTITAATVGRGGQFTREGGRLRYRPSGREPKLVCFSRSGVPLLARARNQKPLNWDYQPFFTTTQATDRLRDPYGGGSRAQRKLDFAREVLPLVNSEMELMYYSTLIRRTMCAERAERFVVSYLSGGPKSAEVRAILAALPTESRWDLASLMAPAPQDVMVDGTRYRQWLIEKMRDDVDEARVGNIDSPIKAACDVLRDIRPILRHVVEHGGLTPESHQSFLTDFVPVMNRLAVGPPLQKIEELAALVEAEIVDVGLGRALSVEAPTSGKTKIYGSAGTRQVDKLVRTHLPLLPAVSLQGGIIEALLRAGVARAFTNGGYEPGGLDVTPEHRLVSHDGHSTSPIWALGTPIEGPRFYTFVLSAPGAARSPLQEAQECAEDILRTAQTLSAAVPSARGDATRIPTTPQFSAA</sequence>
<dbReference type="AlphaFoldDB" id="A0A4S8NR83"/>
<dbReference type="InterPro" id="IPR052189">
    <property type="entry name" value="L-asp_N-monooxygenase_NS-form"/>
</dbReference>
<comment type="caution">
    <text evidence="2">The sequence shown here is derived from an EMBL/GenBank/DDBJ whole genome shotgun (WGS) entry which is preliminary data.</text>
</comment>
<evidence type="ECO:0000259" key="1">
    <source>
        <dbReference type="Pfam" id="PF13454"/>
    </source>
</evidence>
<protein>
    <submittedName>
        <fullName evidence="2">FAD/NAD(P)-binding protein</fullName>
    </submittedName>
</protein>